<evidence type="ECO:0000313" key="1">
    <source>
        <dbReference type="Proteomes" id="UP001652623"/>
    </source>
</evidence>
<dbReference type="Gene3D" id="2.60.270.50">
    <property type="match status" value="1"/>
</dbReference>
<organism evidence="1 2">
    <name type="scientific">Ziziphus jujuba</name>
    <name type="common">Chinese jujube</name>
    <name type="synonym">Ziziphus sativa</name>
    <dbReference type="NCBI Taxonomy" id="326968"/>
    <lineage>
        <taxon>Eukaryota</taxon>
        <taxon>Viridiplantae</taxon>
        <taxon>Streptophyta</taxon>
        <taxon>Embryophyta</taxon>
        <taxon>Tracheophyta</taxon>
        <taxon>Spermatophyta</taxon>
        <taxon>Magnoliopsida</taxon>
        <taxon>eudicotyledons</taxon>
        <taxon>Gunneridae</taxon>
        <taxon>Pentapetalae</taxon>
        <taxon>rosids</taxon>
        <taxon>fabids</taxon>
        <taxon>Rosales</taxon>
        <taxon>Rhamnaceae</taxon>
        <taxon>Paliureae</taxon>
        <taxon>Ziziphus</taxon>
    </lineage>
</organism>
<dbReference type="GeneID" id="107434676"/>
<dbReference type="KEGG" id="zju:107434676"/>
<dbReference type="InterPro" id="IPR053085">
    <property type="entry name" value="Jasmonate-induced_protein"/>
</dbReference>
<sequence length="241" mass="26593">MAANVFGNPVTDDTVRLVYPGLQKITAKHRAEVALMYRNAEDKHVNVNRYVHNLKASYGTGTSTLCMIYNATGGNLTFSSTYNWDGQVWQSPYPPIIQNGQWAGFLHVRSRLVGPSKAAVVYSGRNNDGSGCDWMLAWNTKRLNYDNRVYTEIRGAGHFNVNRWDYINSLLKQQSNNHSDTWNGCYSIISVGGGSSPALEATMTLADLDAKFMEIARAIAMPEGLDSKTVDDDGDAEAPAE</sequence>
<protein>
    <submittedName>
        <fullName evidence="2">23 kDa jasmonate-induced protein</fullName>
    </submittedName>
</protein>
<name>A0A6P4AS67_ZIZJJ</name>
<dbReference type="RefSeq" id="XP_015901651.1">
    <property type="nucleotide sequence ID" value="XM_016046165.4"/>
</dbReference>
<evidence type="ECO:0000313" key="2">
    <source>
        <dbReference type="RefSeq" id="XP_015901651.1"/>
    </source>
</evidence>
<gene>
    <name evidence="2" type="primary">LOC107434676</name>
</gene>
<dbReference type="InParanoid" id="A0A6P4AS67"/>
<accession>A0A6P4AS67</accession>
<reference evidence="2" key="1">
    <citation type="submission" date="2025-08" db="UniProtKB">
        <authorList>
            <consortium name="RefSeq"/>
        </authorList>
    </citation>
    <scope>IDENTIFICATION</scope>
    <source>
        <tissue evidence="2">Seedling</tissue>
    </source>
</reference>
<dbReference type="PANTHER" id="PTHR36482">
    <property type="entry name" value="OSJNBA0024J22.15 PROTEIN"/>
    <property type="match status" value="1"/>
</dbReference>
<dbReference type="Pfam" id="PF21230">
    <property type="entry name" value="Nakanori"/>
    <property type="match status" value="1"/>
</dbReference>
<dbReference type="PANTHER" id="PTHR36482:SF5">
    <property type="entry name" value="23 KDA JASMONATE-INDUCED PROTEIN-LIKE"/>
    <property type="match status" value="1"/>
</dbReference>
<proteinExistence type="predicted"/>
<dbReference type="Proteomes" id="UP001652623">
    <property type="component" value="Chromosome 5"/>
</dbReference>
<dbReference type="AlphaFoldDB" id="A0A6P4AS67"/>
<keyword evidence="1" id="KW-1185">Reference proteome</keyword>
<dbReference type="InterPro" id="IPR049065">
    <property type="entry name" value="Nakanori"/>
</dbReference>